<organism evidence="7 8">
    <name type="scientific">Paramicrosporidium saccamoebae</name>
    <dbReference type="NCBI Taxonomy" id="1246581"/>
    <lineage>
        <taxon>Eukaryota</taxon>
        <taxon>Fungi</taxon>
        <taxon>Fungi incertae sedis</taxon>
        <taxon>Cryptomycota</taxon>
        <taxon>Cryptomycota incertae sedis</taxon>
        <taxon>Paramicrosporidium</taxon>
    </lineage>
</organism>
<keyword evidence="3 5" id="KW-0808">Transferase</keyword>
<proteinExistence type="inferred from homology"/>
<dbReference type="AlphaFoldDB" id="A0A2H9TNQ0"/>
<dbReference type="Proteomes" id="UP000240830">
    <property type="component" value="Unassembled WGS sequence"/>
</dbReference>
<keyword evidence="8" id="KW-1185">Reference proteome</keyword>
<dbReference type="OrthoDB" id="196717at2759"/>
<dbReference type="Gene3D" id="1.20.120.1760">
    <property type="match status" value="1"/>
</dbReference>
<comment type="caution">
    <text evidence="7">The sequence shown here is derived from an EMBL/GenBank/DDBJ whole genome shotgun (WGS) entry which is preliminary data.</text>
</comment>
<gene>
    <name evidence="7" type="ORF">PSACC_00769</name>
</gene>
<dbReference type="PIRSF" id="PIRSF015665">
    <property type="entry name" value="CHOPT"/>
    <property type="match status" value="1"/>
</dbReference>
<feature type="transmembrane region" description="Helical" evidence="6">
    <location>
        <begin position="138"/>
        <end position="156"/>
    </location>
</feature>
<feature type="transmembrane region" description="Helical" evidence="6">
    <location>
        <begin position="255"/>
        <end position="274"/>
    </location>
</feature>
<dbReference type="PANTHER" id="PTHR10414">
    <property type="entry name" value="ETHANOLAMINEPHOSPHOTRANSFERASE"/>
    <property type="match status" value="1"/>
</dbReference>
<keyword evidence="6" id="KW-0812">Transmembrane</keyword>
<dbReference type="InterPro" id="IPR043130">
    <property type="entry name" value="CDP-OH_PTrfase_TM_dom"/>
</dbReference>
<dbReference type="GO" id="GO:0016020">
    <property type="term" value="C:membrane"/>
    <property type="evidence" value="ECO:0007669"/>
    <property type="project" value="UniProtKB-SubCell"/>
</dbReference>
<dbReference type="GO" id="GO:0008654">
    <property type="term" value="P:phospholipid biosynthetic process"/>
    <property type="evidence" value="ECO:0007669"/>
    <property type="project" value="InterPro"/>
</dbReference>
<dbReference type="PROSITE" id="PS00379">
    <property type="entry name" value="CDP_ALCOHOL_P_TRANSF"/>
    <property type="match status" value="1"/>
</dbReference>
<feature type="transmembrane region" description="Helical" evidence="6">
    <location>
        <begin position="76"/>
        <end position="92"/>
    </location>
</feature>
<keyword evidence="4 6" id="KW-0472">Membrane</keyword>
<feature type="transmembrane region" description="Helical" evidence="6">
    <location>
        <begin position="216"/>
        <end position="243"/>
    </location>
</feature>
<evidence type="ECO:0000256" key="2">
    <source>
        <dbReference type="ARBA" id="ARBA00010441"/>
    </source>
</evidence>
<evidence type="ECO:0008006" key="9">
    <source>
        <dbReference type="Google" id="ProtNLM"/>
    </source>
</evidence>
<evidence type="ECO:0000256" key="4">
    <source>
        <dbReference type="ARBA" id="ARBA00023136"/>
    </source>
</evidence>
<evidence type="ECO:0000313" key="7">
    <source>
        <dbReference type="EMBL" id="PJF19383.1"/>
    </source>
</evidence>
<reference evidence="7 8" key="1">
    <citation type="submission" date="2016-10" db="EMBL/GenBank/DDBJ databases">
        <title>The genome of Paramicrosporidium saccamoebae is the missing link in understanding Cryptomycota and Microsporidia evolution.</title>
        <authorList>
            <person name="Quandt C.A."/>
            <person name="Beaudet D."/>
            <person name="Corsaro D."/>
            <person name="Michel R."/>
            <person name="Corradi N."/>
            <person name="James T."/>
        </authorList>
    </citation>
    <scope>NUCLEOTIDE SEQUENCE [LARGE SCALE GENOMIC DNA]</scope>
    <source>
        <strain evidence="7 8">KSL3</strain>
    </source>
</reference>
<accession>A0A2H9TNQ0</accession>
<name>A0A2H9TNQ0_9FUNG</name>
<feature type="transmembrane region" description="Helical" evidence="6">
    <location>
        <begin position="349"/>
        <end position="366"/>
    </location>
</feature>
<sequence length="390" mass="43728">MYAEERLQPLRTYQYRGIDRSPISRYVLTPYWNWAVTLFPLWMAPNLITLIGLGFMLAALGVALHYTPDLVGPGPPWVYFFYAACLWVYSTLDNVDGKQARRTKSSSPLGELFDHGCDALNCSIGGIVQTAAMGAGSSGYALIVLGITFWAFYLPTWEEYHTGVLYLGYINGPTEGILAAIGMMCLSGIYGPAIWTRTFGEQFPVYFPPSTWLHSVAIPHCAIVFFGVIFLGLYVPTCVIAVHRACRTKKQSFRVALLQLLPMGLVSAAAYIWLWSPYSTIRVRHFALFALAFGVGFGKMATKIIYAHLTKRRFPYHSGLMFPLFAGAVLINIPLIVPIAPFITPTMELVYVWAWLVFALVGYFQWSYHVINSFCNFLNISCFTLKTKSK</sequence>
<feature type="transmembrane region" description="Helical" evidence="6">
    <location>
        <begin position="177"/>
        <end position="196"/>
    </location>
</feature>
<protein>
    <recommendedName>
        <fullName evidence="9">Choline/ethanolaminephosphotransferase</fullName>
    </recommendedName>
</protein>
<evidence type="ECO:0000256" key="5">
    <source>
        <dbReference type="RuleBase" id="RU003750"/>
    </source>
</evidence>
<dbReference type="InterPro" id="IPR014472">
    <property type="entry name" value="CHOPT"/>
</dbReference>
<dbReference type="Pfam" id="PF01066">
    <property type="entry name" value="CDP-OH_P_transf"/>
    <property type="match status" value="1"/>
</dbReference>
<dbReference type="PANTHER" id="PTHR10414:SF77">
    <property type="entry name" value="CDP-ALCOHOL PHOSPHATIDYLTRANSFERASE FAMILY PROTEIN"/>
    <property type="match status" value="1"/>
</dbReference>
<feature type="transmembrane region" description="Helical" evidence="6">
    <location>
        <begin position="321"/>
        <end position="343"/>
    </location>
</feature>
<evidence type="ECO:0000313" key="8">
    <source>
        <dbReference type="Proteomes" id="UP000240830"/>
    </source>
</evidence>
<feature type="transmembrane region" description="Helical" evidence="6">
    <location>
        <begin position="41"/>
        <end position="64"/>
    </location>
</feature>
<evidence type="ECO:0000256" key="3">
    <source>
        <dbReference type="ARBA" id="ARBA00022679"/>
    </source>
</evidence>
<comment type="subcellular location">
    <subcellularLocation>
        <location evidence="1">Membrane</location>
    </subcellularLocation>
</comment>
<evidence type="ECO:0000256" key="1">
    <source>
        <dbReference type="ARBA" id="ARBA00004370"/>
    </source>
</evidence>
<dbReference type="GO" id="GO:0016780">
    <property type="term" value="F:phosphotransferase activity, for other substituted phosphate groups"/>
    <property type="evidence" value="ECO:0007669"/>
    <property type="project" value="InterPro"/>
</dbReference>
<evidence type="ECO:0000256" key="6">
    <source>
        <dbReference type="SAM" id="Phobius"/>
    </source>
</evidence>
<dbReference type="InterPro" id="IPR000462">
    <property type="entry name" value="CDP-OH_P_trans"/>
</dbReference>
<dbReference type="InterPro" id="IPR048254">
    <property type="entry name" value="CDP_ALCOHOL_P_TRANSF_CS"/>
</dbReference>
<keyword evidence="6" id="KW-1133">Transmembrane helix</keyword>
<feature type="transmembrane region" description="Helical" evidence="6">
    <location>
        <begin position="286"/>
        <end position="309"/>
    </location>
</feature>
<dbReference type="STRING" id="1246581.A0A2H9TNQ0"/>
<dbReference type="EMBL" id="MTSL01000065">
    <property type="protein sequence ID" value="PJF19383.1"/>
    <property type="molecule type" value="Genomic_DNA"/>
</dbReference>
<comment type="similarity">
    <text evidence="2 5">Belongs to the CDP-alcohol phosphatidyltransferase class-I family.</text>
</comment>